<feature type="transmembrane region" description="Helical" evidence="2">
    <location>
        <begin position="112"/>
        <end position="140"/>
    </location>
</feature>
<accession>L9YR18</accession>
<dbReference type="Proteomes" id="UP000011592">
    <property type="component" value="Unassembled WGS sequence"/>
</dbReference>
<comment type="caution">
    <text evidence="3">The sequence shown here is derived from an EMBL/GenBank/DDBJ whole genome shotgun (WGS) entry which is preliminary data.</text>
</comment>
<evidence type="ECO:0000313" key="3">
    <source>
        <dbReference type="EMBL" id="ELY75368.1"/>
    </source>
</evidence>
<evidence type="ECO:0000256" key="2">
    <source>
        <dbReference type="SAM" id="Phobius"/>
    </source>
</evidence>
<keyword evidence="2" id="KW-0812">Transmembrane</keyword>
<keyword evidence="4" id="KW-1185">Reference proteome</keyword>
<proteinExistence type="predicted"/>
<protein>
    <submittedName>
        <fullName evidence="3">Uncharacterized protein</fullName>
    </submittedName>
</protein>
<reference evidence="3 4" key="1">
    <citation type="journal article" date="2014" name="PLoS Genet.">
        <title>Phylogenetically driven sequencing of extremely halophilic archaea reveals strategies for static and dynamic osmo-response.</title>
        <authorList>
            <person name="Becker E.A."/>
            <person name="Seitzer P.M."/>
            <person name="Tritt A."/>
            <person name="Larsen D."/>
            <person name="Krusor M."/>
            <person name="Yao A.I."/>
            <person name="Wu D."/>
            <person name="Madern D."/>
            <person name="Eisen J.A."/>
            <person name="Darling A.E."/>
            <person name="Facciotti M.T."/>
        </authorList>
    </citation>
    <scope>NUCLEOTIDE SEQUENCE [LARGE SCALE GENOMIC DNA]</scope>
    <source>
        <strain evidence="3 4">JCM 14663</strain>
    </source>
</reference>
<sequence length="286" mass="28962">MATDDSDSDAVNGGETESEPDVSSLGTGPGLRSVFATVVTLLRGRPSLVCPFAVAGVFGGASTVARLASPYPVGLALFPDRGLVQLSLPLVPRLEPTIEIGPAILSGMKPRFLVAFVGWQALLSAATAVAFAWCLWLAAADTSRIVPPLDRVARLVAFVAVVDGVSLGTVVLAGAWTGFGIGLAFVALLVIAPVFVALFVAPAAIVIDGDDLVVAARESLDYAVASPGTILVILVSLGYVGYALTGVSRLASSPLIGAVLATVVSVTVAGTVHAVAVAALHRTGPR</sequence>
<feature type="transmembrane region" description="Helical" evidence="2">
    <location>
        <begin position="256"/>
        <end position="280"/>
    </location>
</feature>
<keyword evidence="2" id="KW-1133">Transmembrane helix</keyword>
<gene>
    <name evidence="3" type="ORF">C486_19238</name>
</gene>
<feature type="transmembrane region" description="Helical" evidence="2">
    <location>
        <begin position="219"/>
        <end position="244"/>
    </location>
</feature>
<dbReference type="EMBL" id="AOIJ01000086">
    <property type="protein sequence ID" value="ELY75368.1"/>
    <property type="molecule type" value="Genomic_DNA"/>
</dbReference>
<feature type="transmembrane region" description="Helical" evidence="2">
    <location>
        <begin position="48"/>
        <end position="68"/>
    </location>
</feature>
<organism evidence="3 4">
    <name type="scientific">Natrinema gari JCM 14663</name>
    <dbReference type="NCBI Taxonomy" id="1230459"/>
    <lineage>
        <taxon>Archaea</taxon>
        <taxon>Methanobacteriati</taxon>
        <taxon>Methanobacteriota</taxon>
        <taxon>Stenosarchaea group</taxon>
        <taxon>Halobacteria</taxon>
        <taxon>Halobacteriales</taxon>
        <taxon>Natrialbaceae</taxon>
        <taxon>Natrinema</taxon>
    </lineage>
</organism>
<feature type="transmembrane region" description="Helical" evidence="2">
    <location>
        <begin position="152"/>
        <end position="176"/>
    </location>
</feature>
<feature type="region of interest" description="Disordered" evidence="1">
    <location>
        <begin position="1"/>
        <end position="26"/>
    </location>
</feature>
<dbReference type="AlphaFoldDB" id="L9YR18"/>
<feature type="transmembrane region" description="Helical" evidence="2">
    <location>
        <begin position="182"/>
        <end position="207"/>
    </location>
</feature>
<evidence type="ECO:0000256" key="1">
    <source>
        <dbReference type="SAM" id="MobiDB-lite"/>
    </source>
</evidence>
<dbReference type="RefSeq" id="WP_008458843.1">
    <property type="nucleotide sequence ID" value="NZ_AOIJ01000086.1"/>
</dbReference>
<name>L9YR18_9EURY</name>
<keyword evidence="2" id="KW-0472">Membrane</keyword>
<evidence type="ECO:0000313" key="4">
    <source>
        <dbReference type="Proteomes" id="UP000011592"/>
    </source>
</evidence>
<dbReference type="PATRIC" id="fig|1230459.4.peg.3807"/>